<dbReference type="OrthoDB" id="449345at2759"/>
<dbReference type="EMBL" id="CDMY01001057">
    <property type="protein sequence ID" value="CEM39964.1"/>
    <property type="molecule type" value="Genomic_DNA"/>
</dbReference>
<feature type="region of interest" description="Disordered" evidence="5">
    <location>
        <begin position="206"/>
        <end position="389"/>
    </location>
</feature>
<feature type="compositionally biased region" description="Pro residues" evidence="5">
    <location>
        <begin position="215"/>
        <end position="231"/>
    </location>
</feature>
<feature type="compositionally biased region" description="Acidic residues" evidence="5">
    <location>
        <begin position="251"/>
        <end position="263"/>
    </location>
</feature>
<evidence type="ECO:0000256" key="5">
    <source>
        <dbReference type="SAM" id="MobiDB-lite"/>
    </source>
</evidence>
<dbReference type="VEuPathDB" id="CryptoDB:Vbra_19868"/>
<keyword evidence="3" id="KW-0378">Hydrolase</keyword>
<organism evidence="6 7">
    <name type="scientific">Vitrella brassicaformis (strain CCMP3155)</name>
    <dbReference type="NCBI Taxonomy" id="1169540"/>
    <lineage>
        <taxon>Eukaryota</taxon>
        <taxon>Sar</taxon>
        <taxon>Alveolata</taxon>
        <taxon>Colpodellida</taxon>
        <taxon>Vitrellaceae</taxon>
        <taxon>Vitrella</taxon>
    </lineage>
</organism>
<dbReference type="PANTHER" id="PTHR31817">
    <property type="match status" value="1"/>
</dbReference>
<dbReference type="GO" id="GO:0006508">
    <property type="term" value="P:proteolysis"/>
    <property type="evidence" value="ECO:0007669"/>
    <property type="project" value="UniProtKB-KW"/>
</dbReference>
<reference evidence="6 7" key="1">
    <citation type="submission" date="2014-11" db="EMBL/GenBank/DDBJ databases">
        <authorList>
            <person name="Zhu J."/>
            <person name="Qi W."/>
            <person name="Song R."/>
        </authorList>
    </citation>
    <scope>NUCLEOTIDE SEQUENCE [LARGE SCALE GENOMIC DNA]</scope>
</reference>
<feature type="region of interest" description="Disordered" evidence="5">
    <location>
        <begin position="1"/>
        <end position="23"/>
    </location>
</feature>
<name>A0A0G4H7S1_VITBC</name>
<sequence>MERTPKAVRKTPRKRRNPPESGDVISVVRPINLLDERERFMISVGVLPKSPTPSSPLPTAPLSISAPSSASNTFLLAPSSSLHILPPLVNRPQPPVESHESSEALDGALPRRSMSSSQLMASEDDRAALEGWEESNGLQRRSSSEEAEADAATTDAEKPSCVAAASACDPEDTSGVSSTTELILGDCDGQHHPSFLVQGSIARSLHSIRSRNSPPLRPSNSPPTPLPPLSPESPERRASAINPALGHISADSDEEGSDADEDIGPPMSCGERMRSNPVSSDDCPVLPRHKPRQGKHMPSLTNSPDSSQAPSPIIQSPKRRLVPPQDESSGRLPAVSDPPSPSPLLLLDRARRADPHPPSSAIDESHLPSALSSPQLPQPHGESSFPLLGRHMHGLGKGSIVLDPLNNDRRRDVEAGVPYDPQFRYATPVPRHVFQRFGTASDQYLNQAVIVLETVLKKYGSYERYVEENGGPMIGQDAIMKIVDEYLDIHQLRGDISVVFCPNLVAFASFKMVNKQPVLNLRAEGMREKWVQGCLHHEIGTHFLRRLNNARQPWAKRAKRKGRKLLLEDKNPTEEGFATINTLIDREGHHLWRAALAYYTCYMATQMSFSALFDHLARFLEDPDSRWDFCMRAKRGLTDTSRPGGFCKDQMYLTGALTVLRRRKEIDFRALYMGKVSLDDAERLKREGIAVLDGLKLPVFLQDEEAYRRKLDVVVECNGLSDDVLCT</sequence>
<evidence type="ECO:0000313" key="6">
    <source>
        <dbReference type="EMBL" id="CEM39964.1"/>
    </source>
</evidence>
<dbReference type="Proteomes" id="UP000041254">
    <property type="component" value="Unassembled WGS sequence"/>
</dbReference>
<keyword evidence="7" id="KW-1185">Reference proteome</keyword>
<accession>A0A0G4H7S1</accession>
<dbReference type="InParanoid" id="A0A0G4H7S1"/>
<protein>
    <submittedName>
        <fullName evidence="6">Uncharacterized protein</fullName>
    </submittedName>
</protein>
<dbReference type="Pfam" id="PF08014">
    <property type="entry name" value="MATCAP"/>
    <property type="match status" value="1"/>
</dbReference>
<evidence type="ECO:0000256" key="3">
    <source>
        <dbReference type="ARBA" id="ARBA00022801"/>
    </source>
</evidence>
<dbReference type="SMART" id="SM01154">
    <property type="entry name" value="DUF1704"/>
    <property type="match status" value="1"/>
</dbReference>
<comment type="cofactor">
    <cofactor evidence="1">
        <name>Zn(2+)</name>
        <dbReference type="ChEBI" id="CHEBI:29105"/>
    </cofactor>
</comment>
<keyword evidence="4" id="KW-0482">Metalloprotease</keyword>
<evidence type="ECO:0000256" key="2">
    <source>
        <dbReference type="ARBA" id="ARBA00022670"/>
    </source>
</evidence>
<dbReference type="PANTHER" id="PTHR31817:SF0">
    <property type="entry name" value="CHROMOSOME UNDETERMINED SCAFFOLD_67, WHOLE GENOME SHOTGUN SEQUENCE"/>
    <property type="match status" value="1"/>
</dbReference>
<evidence type="ECO:0000256" key="1">
    <source>
        <dbReference type="ARBA" id="ARBA00001947"/>
    </source>
</evidence>
<dbReference type="GO" id="GO:0008237">
    <property type="term" value="F:metallopeptidase activity"/>
    <property type="evidence" value="ECO:0007669"/>
    <property type="project" value="UniProtKB-KW"/>
</dbReference>
<feature type="compositionally biased region" description="Low complexity" evidence="5">
    <location>
        <begin position="367"/>
        <end position="380"/>
    </location>
</feature>
<keyword evidence="2" id="KW-0645">Protease</keyword>
<dbReference type="AlphaFoldDB" id="A0A0G4H7S1"/>
<feature type="compositionally biased region" description="Low complexity" evidence="5">
    <location>
        <begin position="303"/>
        <end position="316"/>
    </location>
</feature>
<dbReference type="InterPro" id="IPR012548">
    <property type="entry name" value="MATCAP"/>
</dbReference>
<feature type="compositionally biased region" description="Basic residues" evidence="5">
    <location>
        <begin position="1"/>
        <end position="16"/>
    </location>
</feature>
<evidence type="ECO:0000313" key="7">
    <source>
        <dbReference type="Proteomes" id="UP000041254"/>
    </source>
</evidence>
<feature type="region of interest" description="Disordered" evidence="5">
    <location>
        <begin position="86"/>
        <end position="194"/>
    </location>
</feature>
<evidence type="ECO:0000256" key="4">
    <source>
        <dbReference type="ARBA" id="ARBA00023049"/>
    </source>
</evidence>
<proteinExistence type="predicted"/>
<gene>
    <name evidence="6" type="ORF">Vbra_19868</name>
</gene>